<evidence type="ECO:0000313" key="8">
    <source>
        <dbReference type="EMBL" id="RRR55083.1"/>
    </source>
</evidence>
<sequence>MKKMVIPVQNEEEETRGTGELDKEVKISLFFLLVSIFLWFMAYNGITTAFSRYAIAVWDMDAGQVAGSLMLATIAAIITYIPSGFLGTKIGRRKAILLGICLVSATYLLGIILTAFSALVYLSFAIMGVGWAFINVNSLPMIVEMIHVSDVGKYTGMYYTASMAAQIVTPILSGFLMELLGFGALFPYTLLFSILSLLTMILVRHGDSS</sequence>
<dbReference type="InterPro" id="IPR011701">
    <property type="entry name" value="MFS"/>
</dbReference>
<dbReference type="SUPFAM" id="SSF103473">
    <property type="entry name" value="MFS general substrate transporter"/>
    <property type="match status" value="1"/>
</dbReference>
<evidence type="ECO:0000256" key="6">
    <source>
        <dbReference type="SAM" id="Phobius"/>
    </source>
</evidence>
<keyword evidence="5 6" id="KW-0472">Membrane</keyword>
<feature type="transmembrane region" description="Helical" evidence="6">
    <location>
        <begin position="157"/>
        <end position="176"/>
    </location>
</feature>
<dbReference type="GO" id="GO:0022857">
    <property type="term" value="F:transmembrane transporter activity"/>
    <property type="evidence" value="ECO:0007669"/>
    <property type="project" value="InterPro"/>
</dbReference>
<protein>
    <submittedName>
        <fullName evidence="8">MFS transporter</fullName>
    </submittedName>
</protein>
<accession>A0A426TI66</accession>
<comment type="caution">
    <text evidence="8">The sequence shown here is derived from an EMBL/GenBank/DDBJ whole genome shotgun (WGS) entry which is preliminary data.</text>
</comment>
<dbReference type="PANTHER" id="PTHR23528">
    <property type="match status" value="1"/>
</dbReference>
<keyword evidence="3 6" id="KW-0812">Transmembrane</keyword>
<feature type="transmembrane region" description="Helical" evidence="6">
    <location>
        <begin position="29"/>
        <end position="50"/>
    </location>
</feature>
<evidence type="ECO:0000256" key="5">
    <source>
        <dbReference type="ARBA" id="ARBA00023136"/>
    </source>
</evidence>
<evidence type="ECO:0000256" key="2">
    <source>
        <dbReference type="ARBA" id="ARBA00022448"/>
    </source>
</evidence>
<evidence type="ECO:0000256" key="4">
    <source>
        <dbReference type="ARBA" id="ARBA00022989"/>
    </source>
</evidence>
<dbReference type="EMBL" id="RSDO01000002">
    <property type="protein sequence ID" value="RRR55083.1"/>
    <property type="molecule type" value="Genomic_DNA"/>
</dbReference>
<name>A0A426TI66_STRSU</name>
<gene>
    <name evidence="8" type="ORF">EI998_00915</name>
</gene>
<evidence type="ECO:0000259" key="7">
    <source>
        <dbReference type="PROSITE" id="PS50850"/>
    </source>
</evidence>
<feature type="transmembrane region" description="Helical" evidence="6">
    <location>
        <begin position="62"/>
        <end position="83"/>
    </location>
</feature>
<feature type="transmembrane region" description="Helical" evidence="6">
    <location>
        <begin position="182"/>
        <end position="203"/>
    </location>
</feature>
<reference evidence="8 9" key="2">
    <citation type="submission" date="2018-12" db="EMBL/GenBank/DDBJ databases">
        <title>Whole-genome sequences of fifteen clinical Streptococcus suis strains isolated from pigs between 2006 and 2018.</title>
        <authorList>
            <person name="Stevens M.J.A."/>
            <person name="Cernela N."/>
            <person name="Spoerry Serrano N."/>
            <person name="Schmitt S."/>
            <person name="Schrenzel J."/>
            <person name="Stephan R."/>
        </authorList>
    </citation>
    <scope>NUCLEOTIDE SEQUENCE [LARGE SCALE GENOMIC DNA]</scope>
    <source>
        <strain evidence="8 9">PP422</strain>
    </source>
</reference>
<evidence type="ECO:0000313" key="9">
    <source>
        <dbReference type="Proteomes" id="UP000274117"/>
    </source>
</evidence>
<feature type="transmembrane region" description="Helical" evidence="6">
    <location>
        <begin position="95"/>
        <end position="113"/>
    </location>
</feature>
<evidence type="ECO:0000256" key="3">
    <source>
        <dbReference type="ARBA" id="ARBA00022692"/>
    </source>
</evidence>
<comment type="subcellular location">
    <subcellularLocation>
        <location evidence="1">Cell membrane</location>
        <topology evidence="1">Multi-pass membrane protein</topology>
    </subcellularLocation>
</comment>
<keyword evidence="2" id="KW-0813">Transport</keyword>
<dbReference type="Gene3D" id="1.20.1250.20">
    <property type="entry name" value="MFS general substrate transporter like domains"/>
    <property type="match status" value="1"/>
</dbReference>
<evidence type="ECO:0000256" key="1">
    <source>
        <dbReference type="ARBA" id="ARBA00004651"/>
    </source>
</evidence>
<dbReference type="Proteomes" id="UP000274117">
    <property type="component" value="Unassembled WGS sequence"/>
</dbReference>
<dbReference type="Pfam" id="PF07690">
    <property type="entry name" value="MFS_1"/>
    <property type="match status" value="1"/>
</dbReference>
<reference evidence="8 9" key="1">
    <citation type="submission" date="2018-11" db="EMBL/GenBank/DDBJ databases">
        <authorList>
            <person name="Stevens M.J."/>
            <person name="Cernela N."/>
            <person name="Spoerry Serrano N."/>
            <person name="Schmitt S."/>
            <person name="Schrenzel J."/>
            <person name="Stephan R."/>
        </authorList>
    </citation>
    <scope>NUCLEOTIDE SEQUENCE [LARGE SCALE GENOMIC DNA]</scope>
    <source>
        <strain evidence="8 9">PP422</strain>
    </source>
</reference>
<dbReference type="InterPro" id="IPR020846">
    <property type="entry name" value="MFS_dom"/>
</dbReference>
<dbReference type="AlphaFoldDB" id="A0A426TI66"/>
<dbReference type="GO" id="GO:0005886">
    <property type="term" value="C:plasma membrane"/>
    <property type="evidence" value="ECO:0007669"/>
    <property type="project" value="UniProtKB-SubCell"/>
</dbReference>
<organism evidence="8 9">
    <name type="scientific">Streptococcus suis</name>
    <dbReference type="NCBI Taxonomy" id="1307"/>
    <lineage>
        <taxon>Bacteria</taxon>
        <taxon>Bacillati</taxon>
        <taxon>Bacillota</taxon>
        <taxon>Bacilli</taxon>
        <taxon>Lactobacillales</taxon>
        <taxon>Streptococcaceae</taxon>
        <taxon>Streptococcus</taxon>
    </lineage>
</organism>
<proteinExistence type="predicted"/>
<dbReference type="PANTHER" id="PTHR23528:SF1">
    <property type="entry name" value="MAJOR FACILITATOR SUPERFAMILY (MFS) PROFILE DOMAIN-CONTAINING PROTEIN"/>
    <property type="match status" value="1"/>
</dbReference>
<dbReference type="PROSITE" id="PS50850">
    <property type="entry name" value="MFS"/>
    <property type="match status" value="1"/>
</dbReference>
<keyword evidence="4 6" id="KW-1133">Transmembrane helix</keyword>
<feature type="domain" description="Major facilitator superfamily (MFS) profile" evidence="7">
    <location>
        <begin position="28"/>
        <end position="209"/>
    </location>
</feature>
<dbReference type="InterPro" id="IPR036259">
    <property type="entry name" value="MFS_trans_sf"/>
</dbReference>